<dbReference type="InterPro" id="IPR012676">
    <property type="entry name" value="TGS-like"/>
</dbReference>
<dbReference type="InterPro" id="IPR007685">
    <property type="entry name" value="RelA_SpoT"/>
</dbReference>
<evidence type="ECO:0000256" key="2">
    <source>
        <dbReference type="PROSITE-ProRule" id="PRU00182"/>
    </source>
</evidence>
<dbReference type="SMART" id="SM00954">
    <property type="entry name" value="RelA_SpoT"/>
    <property type="match status" value="1"/>
</dbReference>
<dbReference type="InterPro" id="IPR033655">
    <property type="entry name" value="TGS_RelA/SpoT"/>
</dbReference>
<dbReference type="CDD" id="cd01668">
    <property type="entry name" value="TGS_RSH"/>
    <property type="match status" value="1"/>
</dbReference>
<dbReference type="PROSITE" id="PS50889">
    <property type="entry name" value="S4"/>
    <property type="match status" value="1"/>
</dbReference>
<comment type="similarity">
    <text evidence="1">Belongs to the RelA/SpoT family.</text>
</comment>
<dbReference type="InterPro" id="IPR012675">
    <property type="entry name" value="Beta-grasp_dom_sf"/>
</dbReference>
<dbReference type="FunFam" id="3.10.20.30:FF:000002">
    <property type="entry name" value="GTP pyrophosphokinase (RelA/SpoT)"/>
    <property type="match status" value="1"/>
</dbReference>
<evidence type="ECO:0000259" key="3">
    <source>
        <dbReference type="PROSITE" id="PS51880"/>
    </source>
</evidence>
<evidence type="ECO:0000256" key="1">
    <source>
        <dbReference type="ARBA" id="ARBA00007476"/>
    </source>
</evidence>
<organism evidence="4 5">
    <name type="scientific">Candidatus Staskawiczbacteria bacterium RIFOXYC1_FULL_38_18</name>
    <dbReference type="NCBI Taxonomy" id="1802229"/>
    <lineage>
        <taxon>Bacteria</taxon>
        <taxon>Candidatus Staskawicziibacteriota</taxon>
    </lineage>
</organism>
<comment type="caution">
    <text evidence="4">The sequence shown here is derived from an EMBL/GenBank/DDBJ whole genome shotgun (WGS) entry which is preliminary data.</text>
</comment>
<reference evidence="4 5" key="1">
    <citation type="journal article" date="2016" name="Nat. Commun.">
        <title>Thousands of microbial genomes shed light on interconnected biogeochemical processes in an aquifer system.</title>
        <authorList>
            <person name="Anantharaman K."/>
            <person name="Brown C.T."/>
            <person name="Hug L.A."/>
            <person name="Sharon I."/>
            <person name="Castelle C.J."/>
            <person name="Probst A.J."/>
            <person name="Thomas B.C."/>
            <person name="Singh A."/>
            <person name="Wilkins M.J."/>
            <person name="Karaoz U."/>
            <person name="Brodie E.L."/>
            <person name="Williams K.H."/>
            <person name="Hubbard S.S."/>
            <person name="Banfield J.F."/>
        </authorList>
    </citation>
    <scope>NUCLEOTIDE SEQUENCE [LARGE SCALE GENOMIC DNA]</scope>
</reference>
<dbReference type="GO" id="GO:0015969">
    <property type="term" value="P:guanosine tetraphosphate metabolic process"/>
    <property type="evidence" value="ECO:0007669"/>
    <property type="project" value="InterPro"/>
</dbReference>
<dbReference type="Pfam" id="PF02824">
    <property type="entry name" value="TGS"/>
    <property type="match status" value="1"/>
</dbReference>
<dbReference type="STRING" id="1802229.A2401_02510"/>
<dbReference type="InterPro" id="IPR004095">
    <property type="entry name" value="TGS"/>
</dbReference>
<accession>A0A1G2JB38</accession>
<evidence type="ECO:0000313" key="5">
    <source>
        <dbReference type="Proteomes" id="UP000177751"/>
    </source>
</evidence>
<keyword evidence="2" id="KW-0694">RNA-binding</keyword>
<dbReference type="SUPFAM" id="SSF81271">
    <property type="entry name" value="TGS-like"/>
    <property type="match status" value="1"/>
</dbReference>
<dbReference type="AlphaFoldDB" id="A0A1G2JB38"/>
<dbReference type="Proteomes" id="UP000177751">
    <property type="component" value="Unassembled WGS sequence"/>
</dbReference>
<dbReference type="GO" id="GO:0003723">
    <property type="term" value="F:RNA binding"/>
    <property type="evidence" value="ECO:0007669"/>
    <property type="project" value="UniProtKB-KW"/>
</dbReference>
<name>A0A1G2JB38_9BACT</name>
<dbReference type="PROSITE" id="PS51880">
    <property type="entry name" value="TGS"/>
    <property type="match status" value="1"/>
</dbReference>
<sequence>MKNEIDRIIKRSPNPALIEGAFNFAKEAYKDKKRLSGENYIVHALRVALMLEKMGMDPPTIAFGLLHDALDDVPDSARKVELEAIEKKFGKEIRDLVRKISELARIRYSLAISIKDKKTSTREKIENLRRMFLAIAGDLRVVLVELISRLDGLKLLNYLPKDQQKLHALETLQIFVPVANRLGLSEIRRSLEDISFSYLFPEKYKLLKEKIEEEYEEREKYLKKFIDYIGKIFKKERVKILNINYRTKSYWSTYRKLLRHDMDFDKIHDLLALRIIAQNVESCYKILGILHKHFKPISEEINDYIAKPKKNGYRSLHTTVFSKENKVTEIQIRTEEMHKEAEYGICAHWSYKEKIDLGKEAKKFEWMAGAENFWKSFKINFFENQVFTFTPRGDIIALPKGSCPIDFAYAVHSEIGNKCESAKINNKIVQLNHILENGDIIEITTNKNRRPSKDWLRFVKTSFAKSHIKKITEEKSGFNLPIPGFIKRKIAEISEARKKKLEQKQLLVTERPRHIFLAGQKGMLIHLAKCCNPKPGEKVKAYISRHRAAVLHRTSCENFKRISEKFPEKIIDASWE</sequence>
<dbReference type="CDD" id="cd05399">
    <property type="entry name" value="NT_Rel-Spo_like"/>
    <property type="match status" value="1"/>
</dbReference>
<dbReference type="Gene3D" id="3.30.460.10">
    <property type="entry name" value="Beta Polymerase, domain 2"/>
    <property type="match status" value="1"/>
</dbReference>
<dbReference type="SUPFAM" id="SSF109604">
    <property type="entry name" value="HD-domain/PDEase-like"/>
    <property type="match status" value="1"/>
</dbReference>
<dbReference type="Pfam" id="PF04607">
    <property type="entry name" value="RelA_SpoT"/>
    <property type="match status" value="1"/>
</dbReference>
<dbReference type="PANTHER" id="PTHR21262:SF31">
    <property type="entry name" value="GTP PYROPHOSPHOKINASE"/>
    <property type="match status" value="1"/>
</dbReference>
<dbReference type="EMBL" id="MHPP01000022">
    <property type="protein sequence ID" value="OGZ84163.1"/>
    <property type="molecule type" value="Genomic_DNA"/>
</dbReference>
<feature type="domain" description="TGS" evidence="3">
    <location>
        <begin position="382"/>
        <end position="445"/>
    </location>
</feature>
<dbReference type="Gene3D" id="3.10.20.30">
    <property type="match status" value="1"/>
</dbReference>
<gene>
    <name evidence="4" type="ORF">A2401_02510</name>
</gene>
<dbReference type="PANTHER" id="PTHR21262">
    <property type="entry name" value="GUANOSINE-3',5'-BIS DIPHOSPHATE 3'-PYROPHOSPHOHYDROLASE"/>
    <property type="match status" value="1"/>
</dbReference>
<dbReference type="GO" id="GO:0005886">
    <property type="term" value="C:plasma membrane"/>
    <property type="evidence" value="ECO:0007669"/>
    <property type="project" value="TreeGrafter"/>
</dbReference>
<dbReference type="Gene3D" id="1.10.3210.10">
    <property type="entry name" value="Hypothetical protein af1432"/>
    <property type="match status" value="1"/>
</dbReference>
<dbReference type="Pfam" id="PF13328">
    <property type="entry name" value="HD_4"/>
    <property type="match status" value="1"/>
</dbReference>
<protein>
    <recommendedName>
        <fullName evidence="3">TGS domain-containing protein</fullName>
    </recommendedName>
</protein>
<dbReference type="InterPro" id="IPR043519">
    <property type="entry name" value="NT_sf"/>
</dbReference>
<proteinExistence type="inferred from homology"/>
<dbReference type="SUPFAM" id="SSF81301">
    <property type="entry name" value="Nucleotidyltransferase"/>
    <property type="match status" value="1"/>
</dbReference>
<evidence type="ECO:0000313" key="4">
    <source>
        <dbReference type="EMBL" id="OGZ84163.1"/>
    </source>
</evidence>